<sequence length="295" mass="33915">MKYPSPKNEVSTPSSENRKKSLGKKIRKAKIISWNHIGKWYVIKRDDGSRQTFKCISEVMKLPHSDVQKIMSLGIDRYNESESANRLIEALKLKGFSRYEKKKVVDDDPIEIISIVSWELLSKMMKFLITYQNGVQEYLSADRIVTRVLTDLQALIGFPLKNESNDKFGDFMIDLIHRKLEDVSSEGSSRKDEDEEEEQFFGNEDEPDNSEKDDDPVETKVPLAQSKEYLDGNFVMKRENGSSETFNSDNLLCMDERSLLNLADISMVNQEKNDKANNIEQTIKAFSKSYVKVNG</sequence>
<comment type="caution">
    <text evidence="1">The sequence shown here is derived from an EMBL/GenBank/DDBJ whole genome shotgun (WGS) entry which is preliminary data.</text>
</comment>
<accession>A0ACB9J4X8</accession>
<dbReference type="Proteomes" id="UP001056120">
    <property type="component" value="Linkage Group LG05"/>
</dbReference>
<dbReference type="EMBL" id="CM042022">
    <property type="protein sequence ID" value="KAI3815513.1"/>
    <property type="molecule type" value="Genomic_DNA"/>
</dbReference>
<keyword evidence="2" id="KW-1185">Reference proteome</keyword>
<proteinExistence type="predicted"/>
<reference evidence="1 2" key="2">
    <citation type="journal article" date="2022" name="Mol. Ecol. Resour.">
        <title>The genomes of chicory, endive, great burdock and yacon provide insights into Asteraceae paleo-polyploidization history and plant inulin production.</title>
        <authorList>
            <person name="Fan W."/>
            <person name="Wang S."/>
            <person name="Wang H."/>
            <person name="Wang A."/>
            <person name="Jiang F."/>
            <person name="Liu H."/>
            <person name="Zhao H."/>
            <person name="Xu D."/>
            <person name="Zhang Y."/>
        </authorList>
    </citation>
    <scope>NUCLEOTIDE SEQUENCE [LARGE SCALE GENOMIC DNA]</scope>
    <source>
        <strain evidence="2">cv. Yunnan</strain>
        <tissue evidence="1">Leaves</tissue>
    </source>
</reference>
<gene>
    <name evidence="1" type="ORF">L1987_15184</name>
</gene>
<evidence type="ECO:0000313" key="1">
    <source>
        <dbReference type="EMBL" id="KAI3815513.1"/>
    </source>
</evidence>
<name>A0ACB9J4X8_9ASTR</name>
<organism evidence="1 2">
    <name type="scientific">Smallanthus sonchifolius</name>
    <dbReference type="NCBI Taxonomy" id="185202"/>
    <lineage>
        <taxon>Eukaryota</taxon>
        <taxon>Viridiplantae</taxon>
        <taxon>Streptophyta</taxon>
        <taxon>Embryophyta</taxon>
        <taxon>Tracheophyta</taxon>
        <taxon>Spermatophyta</taxon>
        <taxon>Magnoliopsida</taxon>
        <taxon>eudicotyledons</taxon>
        <taxon>Gunneridae</taxon>
        <taxon>Pentapetalae</taxon>
        <taxon>asterids</taxon>
        <taxon>campanulids</taxon>
        <taxon>Asterales</taxon>
        <taxon>Asteraceae</taxon>
        <taxon>Asteroideae</taxon>
        <taxon>Heliantheae alliance</taxon>
        <taxon>Millerieae</taxon>
        <taxon>Smallanthus</taxon>
    </lineage>
</organism>
<evidence type="ECO:0000313" key="2">
    <source>
        <dbReference type="Proteomes" id="UP001056120"/>
    </source>
</evidence>
<reference evidence="2" key="1">
    <citation type="journal article" date="2022" name="Mol. Ecol. Resour.">
        <title>The genomes of chicory, endive, great burdock and yacon provide insights into Asteraceae palaeo-polyploidization history and plant inulin production.</title>
        <authorList>
            <person name="Fan W."/>
            <person name="Wang S."/>
            <person name="Wang H."/>
            <person name="Wang A."/>
            <person name="Jiang F."/>
            <person name="Liu H."/>
            <person name="Zhao H."/>
            <person name="Xu D."/>
            <person name="Zhang Y."/>
        </authorList>
    </citation>
    <scope>NUCLEOTIDE SEQUENCE [LARGE SCALE GENOMIC DNA]</scope>
    <source>
        <strain evidence="2">cv. Yunnan</strain>
    </source>
</reference>
<protein>
    <submittedName>
        <fullName evidence="1">Uncharacterized protein</fullName>
    </submittedName>
</protein>